<protein>
    <submittedName>
        <fullName evidence="2">Putative metal-binding protein</fullName>
    </submittedName>
</protein>
<name>A0A1L3I186_9RHOB</name>
<dbReference type="STRING" id="1844006.PhaeoP97_00428"/>
<dbReference type="AlphaFoldDB" id="A0A1L3I186"/>
<dbReference type="InterPro" id="IPR007332">
    <property type="entry name" value="DUF411"/>
</dbReference>
<evidence type="ECO:0000256" key="1">
    <source>
        <dbReference type="SAM" id="MobiDB-lite"/>
    </source>
</evidence>
<proteinExistence type="predicted"/>
<gene>
    <name evidence="2" type="ORF">PhaeoP97_00428</name>
</gene>
<dbReference type="EMBL" id="CP016364">
    <property type="protein sequence ID" value="APG45878.1"/>
    <property type="molecule type" value="Genomic_DNA"/>
</dbReference>
<keyword evidence="3" id="KW-1185">Reference proteome</keyword>
<dbReference type="Proteomes" id="UP000183859">
    <property type="component" value="Chromosome"/>
</dbReference>
<dbReference type="KEGG" id="php:PhaeoP97_00428"/>
<evidence type="ECO:0000313" key="3">
    <source>
        <dbReference type="Proteomes" id="UP000183859"/>
    </source>
</evidence>
<sequence length="85" mass="8830">MKAQLGITDALASCHTATVAGYVIEGHVPAGDITRLLAERPDALGLSVPDMPIGSPGMQMGDNTEPFTTLLIQPDGSSEMFAHHG</sequence>
<feature type="region of interest" description="Disordered" evidence="1">
    <location>
        <begin position="47"/>
        <end position="66"/>
    </location>
</feature>
<reference evidence="3" key="1">
    <citation type="submission" date="2016-07" db="EMBL/GenBank/DDBJ databases">
        <title>Phaeobacter portensis sp. nov., a tropodithietic acid producing bacterium isolated from a German harbor.</title>
        <authorList>
            <person name="Freese H.M."/>
            <person name="Bunk B."/>
            <person name="Breider S."/>
            <person name="Brinkhoff T."/>
        </authorList>
    </citation>
    <scope>NUCLEOTIDE SEQUENCE [LARGE SCALE GENOMIC DNA]</scope>
    <source>
        <strain evidence="3">P97</strain>
    </source>
</reference>
<evidence type="ECO:0000313" key="2">
    <source>
        <dbReference type="EMBL" id="APG45878.1"/>
    </source>
</evidence>
<dbReference type="Pfam" id="PF04214">
    <property type="entry name" value="DUF411"/>
    <property type="match status" value="1"/>
</dbReference>
<accession>A0A1L3I186</accession>
<organism evidence="2 3">
    <name type="scientific">Phaeobacter porticola</name>
    <dbReference type="NCBI Taxonomy" id="1844006"/>
    <lineage>
        <taxon>Bacteria</taxon>
        <taxon>Pseudomonadati</taxon>
        <taxon>Pseudomonadota</taxon>
        <taxon>Alphaproteobacteria</taxon>
        <taxon>Rhodobacterales</taxon>
        <taxon>Roseobacteraceae</taxon>
        <taxon>Phaeobacter</taxon>
    </lineage>
</organism>